<feature type="compositionally biased region" description="Polar residues" evidence="10">
    <location>
        <begin position="884"/>
        <end position="895"/>
    </location>
</feature>
<dbReference type="GO" id="GO:0048788">
    <property type="term" value="C:cytoskeleton of presynaptic active zone"/>
    <property type="evidence" value="ECO:0007669"/>
    <property type="project" value="TreeGrafter"/>
</dbReference>
<keyword evidence="12" id="KW-1185">Reference proteome</keyword>
<feature type="coiled-coil region" evidence="9">
    <location>
        <begin position="353"/>
        <end position="596"/>
    </location>
</feature>
<evidence type="ECO:0000256" key="5">
    <source>
        <dbReference type="ARBA" id="ARBA00023054"/>
    </source>
</evidence>
<keyword evidence="6" id="KW-0206">Cytoskeleton</keyword>
<evidence type="ECO:0000256" key="9">
    <source>
        <dbReference type="SAM" id="Coils"/>
    </source>
</evidence>
<evidence type="ECO:0000313" key="11">
    <source>
        <dbReference type="Ensembl" id="ENSSFAP00005055615.1"/>
    </source>
</evidence>
<dbReference type="GO" id="GO:0030424">
    <property type="term" value="C:axon"/>
    <property type="evidence" value="ECO:0007669"/>
    <property type="project" value="UniProtKB-SubCell"/>
</dbReference>
<feature type="compositionally biased region" description="Polar residues" evidence="10">
    <location>
        <begin position="1"/>
        <end position="10"/>
    </location>
</feature>
<dbReference type="AlphaFoldDB" id="A0A672JRX5"/>
<evidence type="ECO:0000256" key="8">
    <source>
        <dbReference type="ARBA" id="ARBA00034106"/>
    </source>
</evidence>
<feature type="region of interest" description="Disordered" evidence="10">
    <location>
        <begin position="753"/>
        <end position="772"/>
    </location>
</feature>
<keyword evidence="4" id="KW-0770">Synapse</keyword>
<keyword evidence="3" id="KW-0597">Phosphoprotein</keyword>
<dbReference type="GO" id="GO:0098882">
    <property type="term" value="F:structural constituent of presynaptic active zone"/>
    <property type="evidence" value="ECO:0007669"/>
    <property type="project" value="TreeGrafter"/>
</dbReference>
<feature type="coiled-coil region" evidence="9">
    <location>
        <begin position="158"/>
        <end position="185"/>
    </location>
</feature>
<dbReference type="InterPro" id="IPR019323">
    <property type="entry name" value="ELKS/CAST"/>
</dbReference>
<feature type="compositionally biased region" description="Low complexity" evidence="10">
    <location>
        <begin position="11"/>
        <end position="21"/>
    </location>
</feature>
<evidence type="ECO:0000256" key="2">
    <source>
        <dbReference type="ARBA" id="ARBA00022490"/>
    </source>
</evidence>
<feature type="compositionally biased region" description="Low complexity" evidence="10">
    <location>
        <begin position="29"/>
        <end position="43"/>
    </location>
</feature>
<protein>
    <submittedName>
        <fullName evidence="11">ELKS/Rab6-interacting/CAST family member 1-like</fullName>
    </submittedName>
</protein>
<dbReference type="GO" id="GO:0048167">
    <property type="term" value="P:regulation of synaptic plasticity"/>
    <property type="evidence" value="ECO:0007669"/>
    <property type="project" value="TreeGrafter"/>
</dbReference>
<feature type="compositionally biased region" description="Polar residues" evidence="10">
    <location>
        <begin position="912"/>
        <end position="922"/>
    </location>
</feature>
<evidence type="ECO:0000256" key="4">
    <source>
        <dbReference type="ARBA" id="ARBA00023018"/>
    </source>
</evidence>
<comment type="subcellular location">
    <subcellularLocation>
        <location evidence="1">Cytoplasm</location>
        <location evidence="1">Cytoskeleton</location>
    </subcellularLocation>
    <subcellularLocation>
        <location evidence="8">Presynapse</location>
    </subcellularLocation>
</comment>
<feature type="region of interest" description="Disordered" evidence="10">
    <location>
        <begin position="883"/>
        <end position="935"/>
    </location>
</feature>
<reference evidence="11" key="3">
    <citation type="submission" date="2025-09" db="UniProtKB">
        <authorList>
            <consortium name="Ensembl"/>
        </authorList>
    </citation>
    <scope>IDENTIFICATION</scope>
</reference>
<reference evidence="11" key="2">
    <citation type="submission" date="2025-08" db="UniProtKB">
        <authorList>
            <consortium name="Ensembl"/>
        </authorList>
    </citation>
    <scope>IDENTIFICATION</scope>
</reference>
<dbReference type="PANTHER" id="PTHR18861">
    <property type="entry name" value="ELKS/RAB6-INTERACTING/CAST PROTEIN"/>
    <property type="match status" value="1"/>
</dbReference>
<accession>A0A672JRX5</accession>
<dbReference type="PANTHER" id="PTHR18861:SF1">
    <property type="entry name" value="ELKS_RAB6-INTERACTING_CAST FAMILY MEMBER 1"/>
    <property type="match status" value="1"/>
</dbReference>
<dbReference type="SUPFAM" id="SSF57997">
    <property type="entry name" value="Tropomyosin"/>
    <property type="match status" value="1"/>
</dbReference>
<proteinExistence type="predicted"/>
<evidence type="ECO:0000256" key="6">
    <source>
        <dbReference type="ARBA" id="ARBA00023212"/>
    </source>
</evidence>
<evidence type="ECO:0000256" key="3">
    <source>
        <dbReference type="ARBA" id="ARBA00022553"/>
    </source>
</evidence>
<dbReference type="Pfam" id="PF10174">
    <property type="entry name" value="Cast"/>
    <property type="match status" value="2"/>
</dbReference>
<dbReference type="Proteomes" id="UP000472267">
    <property type="component" value="Chromosome 17"/>
</dbReference>
<gene>
    <name evidence="11" type="primary">LOC115404391</name>
</gene>
<dbReference type="Ensembl" id="ENSSFAT00005057314.1">
    <property type="protein sequence ID" value="ENSSFAP00005055615.1"/>
    <property type="gene ID" value="ENSSFAG00005026311.1"/>
</dbReference>
<evidence type="ECO:0000256" key="7">
    <source>
        <dbReference type="ARBA" id="ARBA00023273"/>
    </source>
</evidence>
<evidence type="ECO:0000256" key="10">
    <source>
        <dbReference type="SAM" id="MobiDB-lite"/>
    </source>
</evidence>
<evidence type="ECO:0000256" key="1">
    <source>
        <dbReference type="ARBA" id="ARBA00004245"/>
    </source>
</evidence>
<dbReference type="Gene3D" id="1.10.287.1490">
    <property type="match status" value="1"/>
</dbReference>
<keyword evidence="5 9" id="KW-0175">Coiled coil</keyword>
<keyword evidence="2" id="KW-0963">Cytoplasm</keyword>
<name>A0A672JRX5_SALFA</name>
<evidence type="ECO:0000313" key="12">
    <source>
        <dbReference type="Proteomes" id="UP000472267"/>
    </source>
</evidence>
<organism evidence="11 12">
    <name type="scientific">Salarias fasciatus</name>
    <name type="common">Jewelled blenny</name>
    <name type="synonym">Blennius fasciatus</name>
    <dbReference type="NCBI Taxonomy" id="181472"/>
    <lineage>
        <taxon>Eukaryota</taxon>
        <taxon>Metazoa</taxon>
        <taxon>Chordata</taxon>
        <taxon>Craniata</taxon>
        <taxon>Vertebrata</taxon>
        <taxon>Euteleostomi</taxon>
        <taxon>Actinopterygii</taxon>
        <taxon>Neopterygii</taxon>
        <taxon>Teleostei</taxon>
        <taxon>Neoteleostei</taxon>
        <taxon>Acanthomorphata</taxon>
        <taxon>Ovalentaria</taxon>
        <taxon>Blenniimorphae</taxon>
        <taxon>Blenniiformes</taxon>
        <taxon>Blennioidei</taxon>
        <taxon>Blenniidae</taxon>
        <taxon>Salariinae</taxon>
        <taxon>Salarias</taxon>
    </lineage>
</organism>
<keyword evidence="7" id="KW-0966">Cell projection</keyword>
<feature type="compositionally biased region" description="Acidic residues" evidence="10">
    <location>
        <begin position="926"/>
        <end position="935"/>
    </location>
</feature>
<reference evidence="11" key="1">
    <citation type="submission" date="2019-06" db="EMBL/GenBank/DDBJ databases">
        <authorList>
            <consortium name="Wellcome Sanger Institute Data Sharing"/>
        </authorList>
    </citation>
    <scope>NUCLEOTIDE SEQUENCE [LARGE SCALE GENOMIC DNA]</scope>
</reference>
<sequence length="935" mass="105849">MYGSSRSVSNPGRSPRLPRSPRLGHRRNSSSSSTGGLTGTGKTLSMENIQSLNAAYATGGPMYFTDTAEDPVGIGSLGSGLNPSLPKSTMTLGRAGARVPYGVRAAIMGSSPNINTGGSGGGALMASDAIAFGGELQNQPPQAATVPHSMRQVRDGAMSDLQTQLREVLRENELLRRELEAKESKLSSSMNSIKTFWSPELKKERALRKDEATKMTVWKEQYRVVQDETQVRTPRKHLQCTIQALQDELRIQRDLNQLFQSDYSESGHLGGQPIPPQEMTEENFLRLHGEYERQVKELFLLRKTVEEMEMRIDTQKHTLTARDESIKKLLEMLQSKGLSSRATEEDHERTRRLADAEMTIHQLEGLLEQKDKEMLQLREELHRRYEAAPESTKTKALQTVIEMKDAKISSMERGMRELEEEVIMLKSNGALSSEEREEEIKQMEVYRSHTKFMKNKMEQAKQDLSRKDSELLALRTKLDTLNNQFSDSKQHVDVLKESLTAKEQRAAILQTEVDALRLRLEEKESLLSKKSQQISELTDEKSTVQGEITDLKDMLDVKERKVNVLQKKIENLQDQLRDKDKQLSGLKDRVKSLQTDTSNTDTALGTLEEALSEKKINVNLMRKNCDDYNSYLSCSTQTSVLDLKEKASSLASSSLKKDSRLKSLEIVMEQKKEECSKLENQLKKAQSAVTESQANTELSERISCLEQEVSQHKEDAGKAHSEVERLLEILREMENEKNDKEKKIHELERQMKDQSKKVANLKYPQESKAGDNNERAALTKCSIVCTCQVEDLLVAMEKVKQELEVMKAKLSSTQLSLAEKEGHLTALRAERRKHLEEVLEMKQEALLAAISEKDANIALLELSSSKKKKTQEEVAALKREKDSLVQQLKQQTQNRMKLMADNYEDDHLKVASPNSEQPNNHKPSPDQDDEEGIWA</sequence>
<feature type="region of interest" description="Disordered" evidence="10">
    <location>
        <begin position="1"/>
        <end position="43"/>
    </location>
</feature>
<dbReference type="GO" id="GO:0007274">
    <property type="term" value="P:neuromuscular synaptic transmission"/>
    <property type="evidence" value="ECO:0007669"/>
    <property type="project" value="TreeGrafter"/>
</dbReference>